<dbReference type="PANTHER" id="PTHR10693">
    <property type="entry name" value="RAS GTPASE-ACTIVATING PROTEIN-BINDING PROTEIN"/>
    <property type="match status" value="1"/>
</dbReference>
<keyword evidence="7" id="KW-1185">Reference proteome</keyword>
<reference evidence="6" key="2">
    <citation type="journal article" date="2022" name="Microb. Genom.">
        <title>A chromosome-scale genome assembly of the tomato pathogen Cladosporium fulvum reveals a compartmentalized genome architecture and the presence of a dispensable chromosome.</title>
        <authorList>
            <person name="Zaccaron A.Z."/>
            <person name="Chen L.H."/>
            <person name="Samaras A."/>
            <person name="Stergiopoulos I."/>
        </authorList>
    </citation>
    <scope>NUCLEOTIDE SEQUENCE</scope>
    <source>
        <strain evidence="6">Race5_Kim</strain>
    </source>
</reference>
<dbReference type="Gene3D" id="3.10.450.50">
    <property type="match status" value="1"/>
</dbReference>
<dbReference type="SUPFAM" id="SSF54928">
    <property type="entry name" value="RNA-binding domain, RBD"/>
    <property type="match status" value="1"/>
</dbReference>
<evidence type="ECO:0000256" key="1">
    <source>
        <dbReference type="ARBA" id="ARBA00022884"/>
    </source>
</evidence>
<protein>
    <submittedName>
        <fullName evidence="6">G3BP-like protein</fullName>
    </submittedName>
</protein>
<feature type="compositionally biased region" description="Polar residues" evidence="3">
    <location>
        <begin position="419"/>
        <end position="428"/>
    </location>
</feature>
<dbReference type="SMART" id="SM00360">
    <property type="entry name" value="RRM"/>
    <property type="match status" value="1"/>
</dbReference>
<dbReference type="Gene3D" id="3.30.70.330">
    <property type="match status" value="1"/>
</dbReference>
<dbReference type="KEGG" id="ffu:CLAFUR5_00394"/>
<proteinExistence type="predicted"/>
<feature type="compositionally biased region" description="Low complexity" evidence="3">
    <location>
        <begin position="36"/>
        <end position="60"/>
    </location>
</feature>
<dbReference type="InterPro" id="IPR012677">
    <property type="entry name" value="Nucleotide-bd_a/b_plait_sf"/>
</dbReference>
<dbReference type="AlphaFoldDB" id="A0A9Q8P3A1"/>
<gene>
    <name evidence="6" type="ORF">CLAFUR5_00394</name>
</gene>
<dbReference type="InterPro" id="IPR000504">
    <property type="entry name" value="RRM_dom"/>
</dbReference>
<dbReference type="InterPro" id="IPR002075">
    <property type="entry name" value="NTF2_dom"/>
</dbReference>
<evidence type="ECO:0000256" key="2">
    <source>
        <dbReference type="PROSITE-ProRule" id="PRU00176"/>
    </source>
</evidence>
<dbReference type="OrthoDB" id="339151at2759"/>
<feature type="compositionally biased region" description="Pro residues" evidence="3">
    <location>
        <begin position="333"/>
        <end position="343"/>
    </location>
</feature>
<dbReference type="GO" id="GO:1990861">
    <property type="term" value="C:Ubp3-Bre5 deubiquitination complex"/>
    <property type="evidence" value="ECO:0007669"/>
    <property type="project" value="TreeGrafter"/>
</dbReference>
<dbReference type="OMA" id="RPRGNAY"/>
<dbReference type="GO" id="GO:0034517">
    <property type="term" value="P:ribophagy"/>
    <property type="evidence" value="ECO:0007669"/>
    <property type="project" value="TreeGrafter"/>
</dbReference>
<dbReference type="InterPro" id="IPR039539">
    <property type="entry name" value="Ras_GTPase_bind_prot"/>
</dbReference>
<feature type="compositionally biased region" description="Gly residues" evidence="3">
    <location>
        <begin position="520"/>
        <end position="559"/>
    </location>
</feature>
<evidence type="ECO:0000256" key="3">
    <source>
        <dbReference type="SAM" id="MobiDB-lite"/>
    </source>
</evidence>
<dbReference type="PROSITE" id="PS50177">
    <property type="entry name" value="NTF2_DOMAIN"/>
    <property type="match status" value="1"/>
</dbReference>
<dbReference type="PANTHER" id="PTHR10693:SF20">
    <property type="entry name" value="AT27578P"/>
    <property type="match status" value="1"/>
</dbReference>
<feature type="region of interest" description="Disordered" evidence="3">
    <location>
        <begin position="266"/>
        <end position="440"/>
    </location>
</feature>
<feature type="domain" description="RRM" evidence="4">
    <location>
        <begin position="437"/>
        <end position="508"/>
    </location>
</feature>
<feature type="region of interest" description="Disordered" evidence="3">
    <location>
        <begin position="186"/>
        <end position="235"/>
    </location>
</feature>
<dbReference type="Pfam" id="PF00076">
    <property type="entry name" value="RRM_1"/>
    <property type="match status" value="1"/>
</dbReference>
<feature type="region of interest" description="Disordered" evidence="3">
    <location>
        <begin position="509"/>
        <end position="575"/>
    </location>
</feature>
<dbReference type="SUPFAM" id="SSF54427">
    <property type="entry name" value="NTF2-like"/>
    <property type="match status" value="1"/>
</dbReference>
<dbReference type="GO" id="GO:0016579">
    <property type="term" value="P:protein deubiquitination"/>
    <property type="evidence" value="ECO:0007669"/>
    <property type="project" value="TreeGrafter"/>
</dbReference>
<dbReference type="Proteomes" id="UP000756132">
    <property type="component" value="Chromosome 1"/>
</dbReference>
<organism evidence="6 7">
    <name type="scientific">Passalora fulva</name>
    <name type="common">Tomato leaf mold</name>
    <name type="synonym">Cladosporium fulvum</name>
    <dbReference type="NCBI Taxonomy" id="5499"/>
    <lineage>
        <taxon>Eukaryota</taxon>
        <taxon>Fungi</taxon>
        <taxon>Dikarya</taxon>
        <taxon>Ascomycota</taxon>
        <taxon>Pezizomycotina</taxon>
        <taxon>Dothideomycetes</taxon>
        <taxon>Dothideomycetidae</taxon>
        <taxon>Mycosphaerellales</taxon>
        <taxon>Mycosphaerellaceae</taxon>
        <taxon>Fulvia</taxon>
    </lineage>
</organism>
<feature type="compositionally biased region" description="Polar residues" evidence="3">
    <location>
        <begin position="203"/>
        <end position="227"/>
    </location>
</feature>
<feature type="compositionally biased region" description="Low complexity" evidence="3">
    <location>
        <begin position="279"/>
        <end position="295"/>
    </location>
</feature>
<reference evidence="6" key="1">
    <citation type="submission" date="2021-12" db="EMBL/GenBank/DDBJ databases">
        <authorList>
            <person name="Zaccaron A."/>
            <person name="Stergiopoulos I."/>
        </authorList>
    </citation>
    <scope>NUCLEOTIDE SEQUENCE</scope>
    <source>
        <strain evidence="6">Race5_Kim</strain>
    </source>
</reference>
<name>A0A9Q8P3A1_PASFU</name>
<dbReference type="EMBL" id="CP090163">
    <property type="protein sequence ID" value="UJO11579.1"/>
    <property type="molecule type" value="Genomic_DNA"/>
</dbReference>
<dbReference type="CDD" id="cd00590">
    <property type="entry name" value="RRM_SF"/>
    <property type="match status" value="1"/>
</dbReference>
<sequence>MAAEVGALPNGNYAPHAAYGGINQNEFAYTTNHAVSSQNSAPPQSSTPSNAASSQQPAQADISKDEVGWYFVEQYYTTLSRSPERLYLFYNKRSQFVSGVEADKVSVCVGQRSINDRIKDLDYQDCKVRVTNVDSQASDQNIVIQVIGEISNKGQPHKKFTQTFVLATQTNGYFVLNDIFRYLVEEEDEPEQESTAAPAEEVQQVSGTESSEQEPASTQTEAKTLATSGEAVEADAQQLDKELEEKAADRQASSEDASAAVKELVNGEGAEGAKKAVEEATATPTEAETRTSAPEPTDELERTATAEADVQPEKPKDPEPTPAASPPKQAAPQPAPAPKPAAPAVPMSWAARAAAASANRAPVPAPAVPQQPTAKPAAPKPATPSSTQASTPPAPTAPAAQRQEQGSESQDEWTAVGHNRQQSRQTNAPQQEQPQQNRGYIKNVHENVDAAELRKTLEQFGEIVYFDIARQKNCAFVDFKTADAYNKAVESPFELAGEKLYVEERRIRPGSTPYVPRGQFQGGRGGRGGAGQGPPRGGFQGQGQRGGAGGAPRGGGRGGSFAPSAPRGGRGGSLA</sequence>
<keyword evidence="1 2" id="KW-0694">RNA-binding</keyword>
<dbReference type="InterPro" id="IPR032710">
    <property type="entry name" value="NTF2-like_dom_sf"/>
</dbReference>
<dbReference type="InterPro" id="IPR035979">
    <property type="entry name" value="RBD_domain_sf"/>
</dbReference>
<dbReference type="Pfam" id="PF02136">
    <property type="entry name" value="NTF2"/>
    <property type="match status" value="1"/>
</dbReference>
<evidence type="ECO:0000313" key="6">
    <source>
        <dbReference type="EMBL" id="UJO11579.1"/>
    </source>
</evidence>
<dbReference type="CDD" id="cd00780">
    <property type="entry name" value="NTF2"/>
    <property type="match status" value="1"/>
</dbReference>
<feature type="compositionally biased region" description="Low complexity" evidence="3">
    <location>
        <begin position="344"/>
        <end position="362"/>
    </location>
</feature>
<dbReference type="FunFam" id="3.10.450.50:FF:000003">
    <property type="entry name" value="Nuclear transport factor 2 family protein"/>
    <property type="match status" value="1"/>
</dbReference>
<dbReference type="InterPro" id="IPR018222">
    <property type="entry name" value="Nuclear_transport_factor_2_euk"/>
</dbReference>
<dbReference type="PROSITE" id="PS50102">
    <property type="entry name" value="RRM"/>
    <property type="match status" value="1"/>
</dbReference>
<feature type="domain" description="NTF2" evidence="5">
    <location>
        <begin position="67"/>
        <end position="182"/>
    </location>
</feature>
<evidence type="ECO:0000259" key="4">
    <source>
        <dbReference type="PROSITE" id="PS50102"/>
    </source>
</evidence>
<dbReference type="RefSeq" id="XP_047755945.1">
    <property type="nucleotide sequence ID" value="XM_047899542.1"/>
</dbReference>
<dbReference type="GO" id="GO:1990904">
    <property type="term" value="C:ribonucleoprotein complex"/>
    <property type="evidence" value="ECO:0007669"/>
    <property type="project" value="TreeGrafter"/>
</dbReference>
<evidence type="ECO:0000313" key="7">
    <source>
        <dbReference type="Proteomes" id="UP000756132"/>
    </source>
</evidence>
<dbReference type="GO" id="GO:0003729">
    <property type="term" value="F:mRNA binding"/>
    <property type="evidence" value="ECO:0007669"/>
    <property type="project" value="TreeGrafter"/>
</dbReference>
<feature type="region of interest" description="Disordered" evidence="3">
    <location>
        <begin position="30"/>
        <end position="60"/>
    </location>
</feature>
<feature type="compositionally biased region" description="Low complexity" evidence="3">
    <location>
        <begin position="383"/>
        <end position="403"/>
    </location>
</feature>
<dbReference type="GO" id="GO:0005829">
    <property type="term" value="C:cytosol"/>
    <property type="evidence" value="ECO:0007669"/>
    <property type="project" value="TreeGrafter"/>
</dbReference>
<dbReference type="GeneID" id="71980272"/>
<evidence type="ECO:0000259" key="5">
    <source>
        <dbReference type="PROSITE" id="PS50177"/>
    </source>
</evidence>
<accession>A0A9Q8P3A1</accession>